<name>A0ABQ4TCF2_METOR</name>
<reference evidence="1" key="2">
    <citation type="submission" date="2021-08" db="EMBL/GenBank/DDBJ databases">
        <authorList>
            <person name="Tani A."/>
            <person name="Ola A."/>
            <person name="Ogura Y."/>
            <person name="Katsura K."/>
            <person name="Hayashi T."/>
        </authorList>
    </citation>
    <scope>NUCLEOTIDE SEQUENCE</scope>
    <source>
        <strain evidence="1">NBRC 15689</strain>
    </source>
</reference>
<proteinExistence type="predicted"/>
<keyword evidence="2" id="KW-1185">Reference proteome</keyword>
<dbReference type="SUPFAM" id="SSF53756">
    <property type="entry name" value="UDP-Glycosyltransferase/glycogen phosphorylase"/>
    <property type="match status" value="1"/>
</dbReference>
<organism evidence="1 2">
    <name type="scientific">Methylobacterium organophilum</name>
    <dbReference type="NCBI Taxonomy" id="410"/>
    <lineage>
        <taxon>Bacteria</taxon>
        <taxon>Pseudomonadati</taxon>
        <taxon>Pseudomonadota</taxon>
        <taxon>Alphaproteobacteria</taxon>
        <taxon>Hyphomicrobiales</taxon>
        <taxon>Methylobacteriaceae</taxon>
        <taxon>Methylobacterium</taxon>
    </lineage>
</organism>
<dbReference type="Gene3D" id="3.40.50.2000">
    <property type="entry name" value="Glycogen Phosphorylase B"/>
    <property type="match status" value="1"/>
</dbReference>
<evidence type="ECO:0008006" key="3">
    <source>
        <dbReference type="Google" id="ProtNLM"/>
    </source>
</evidence>
<dbReference type="RefSeq" id="WP_238312520.1">
    <property type="nucleotide sequence ID" value="NZ_BPQV01000010.1"/>
</dbReference>
<reference evidence="1" key="1">
    <citation type="journal article" date="2021" name="Front. Microbiol.">
        <title>Comprehensive Comparative Genomics and Phenotyping of Methylobacterium Species.</title>
        <authorList>
            <person name="Alessa O."/>
            <person name="Ogura Y."/>
            <person name="Fujitani Y."/>
            <person name="Takami H."/>
            <person name="Hayashi T."/>
            <person name="Sahin N."/>
            <person name="Tani A."/>
        </authorList>
    </citation>
    <scope>NUCLEOTIDE SEQUENCE</scope>
    <source>
        <strain evidence="1">NBRC 15689</strain>
    </source>
</reference>
<sequence>MTPAESTPKGLSNRFGQNVLFITPFASHPADAGQRRRVHQMASHLKRSGYRITFVLFALEMPWYWYFDEPAYREMVEAWDEVHVYPASKQVGLPPRDGYAHGLDEWWDPGFQQFLERLADIKTYDVVMVSNVWLSKAFQIYDGLTFKILDTHDIFSARLSIAQRAGIAPEFFWTRKEEEILGWSRADLVLTVTDEEMSYFGDSSVPPTMSIPIVPARARSAPRRRTYLHEDRVVFGVLSSAQIYAAEGLKRLLIELESSVADSYAPVDIVVAGKISDHVETALPVRKLGWIRSEDDFFDQVDFVLAPQFEGTGFKVKVADAMMAGMPILASEHSGIGTFLPRSLLFATPKALAGAMCRIALERPALSRFNALVTQATQALIAKRDRSEQDLVEAISVARGAFVFDLRRLTAAEHFPIMLSYISWTRLVSASASVFVLVDNGSKRVVDRLRNRWFRIVTEEELPDFLAARLEAIALGPFRVSDIPRHRRDPRWDWLLGAECAEMGKADGSLAYLPHLHTDVSWMPGLMPLAESIQKNPLLHGTVRRICVTEEPMLASALMRVWGASGIAISVTDRLAMRTLVAALLTLADSAPVEILWLCETDTPLGRLIHEIALSKHLSFSSADSTQEPSFENAEAYGLALLADLYGTNTSARPGITIC</sequence>
<evidence type="ECO:0000313" key="1">
    <source>
        <dbReference type="EMBL" id="GJE28580.1"/>
    </source>
</evidence>
<dbReference type="EMBL" id="BPQV01000010">
    <property type="protein sequence ID" value="GJE28580.1"/>
    <property type="molecule type" value="Genomic_DNA"/>
</dbReference>
<comment type="caution">
    <text evidence="1">The sequence shown here is derived from an EMBL/GenBank/DDBJ whole genome shotgun (WGS) entry which is preliminary data.</text>
</comment>
<accession>A0ABQ4TCF2</accession>
<protein>
    <recommendedName>
        <fullName evidence="3">Glycosyltransferase</fullName>
    </recommendedName>
</protein>
<gene>
    <name evidence="1" type="ORF">LKMONMHP_3452</name>
</gene>
<evidence type="ECO:0000313" key="2">
    <source>
        <dbReference type="Proteomes" id="UP001055156"/>
    </source>
</evidence>
<dbReference type="Pfam" id="PF13692">
    <property type="entry name" value="Glyco_trans_1_4"/>
    <property type="match status" value="1"/>
</dbReference>
<dbReference type="Proteomes" id="UP001055156">
    <property type="component" value="Unassembled WGS sequence"/>
</dbReference>